<keyword evidence="5 6" id="KW-0472">Membrane</keyword>
<evidence type="ECO:0000256" key="6">
    <source>
        <dbReference type="RuleBase" id="RU000680"/>
    </source>
</evidence>
<comment type="subcellular location">
    <subcellularLocation>
        <location evidence="1 6">Cell membrane</location>
        <topology evidence="1 6">Peripheral membrane protein</topology>
    </subcellularLocation>
    <subcellularLocation>
        <location evidence="6">Golgi apparatus membrane</location>
        <topology evidence="6">Peripheral membrane protein</topology>
    </subcellularLocation>
    <subcellularLocation>
        <location evidence="6">Membrane</location>
        <location evidence="6">Caveola</location>
        <topology evidence="6">Peripheral membrane protein</topology>
    </subcellularLocation>
</comment>
<evidence type="ECO:0000256" key="5">
    <source>
        <dbReference type="ARBA" id="ARBA00023136"/>
    </source>
</evidence>
<keyword evidence="3 6" id="KW-1003">Cell membrane</keyword>
<keyword evidence="7" id="KW-1133">Transmembrane helix</keyword>
<organism evidence="8 9">
    <name type="scientific">Aplysia californica</name>
    <name type="common">California sea hare</name>
    <dbReference type="NCBI Taxonomy" id="6500"/>
    <lineage>
        <taxon>Eukaryota</taxon>
        <taxon>Metazoa</taxon>
        <taxon>Spiralia</taxon>
        <taxon>Lophotrochozoa</taxon>
        <taxon>Mollusca</taxon>
        <taxon>Gastropoda</taxon>
        <taxon>Heterobranchia</taxon>
        <taxon>Euthyneura</taxon>
        <taxon>Tectipleura</taxon>
        <taxon>Aplysiida</taxon>
        <taxon>Aplysioidea</taxon>
        <taxon>Aplysiidae</taxon>
        <taxon>Aplysia</taxon>
    </lineage>
</organism>
<evidence type="ECO:0000256" key="3">
    <source>
        <dbReference type="ARBA" id="ARBA00022475"/>
    </source>
</evidence>
<dbReference type="RefSeq" id="XP_012943658.1">
    <property type="nucleotide sequence ID" value="XM_013088204.1"/>
</dbReference>
<evidence type="ECO:0000313" key="8">
    <source>
        <dbReference type="Proteomes" id="UP000694888"/>
    </source>
</evidence>
<reference evidence="9" key="1">
    <citation type="submission" date="2025-08" db="UniProtKB">
        <authorList>
            <consortium name="RefSeq"/>
        </authorList>
    </citation>
    <scope>IDENTIFICATION</scope>
</reference>
<dbReference type="Pfam" id="PF01146">
    <property type="entry name" value="Caveolin"/>
    <property type="match status" value="1"/>
</dbReference>
<comment type="function">
    <text evidence="6">May act as a scaffolding protein within caveolar membranes. Interacts directly with G-protein alpha subunits and can functionally regulate their activity.</text>
</comment>
<dbReference type="InterPro" id="IPR001612">
    <property type="entry name" value="Caveolin"/>
</dbReference>
<evidence type="ECO:0000256" key="1">
    <source>
        <dbReference type="ARBA" id="ARBA00004202"/>
    </source>
</evidence>
<keyword evidence="8" id="KW-1185">Reference proteome</keyword>
<evidence type="ECO:0000313" key="9">
    <source>
        <dbReference type="RefSeq" id="XP_012943658.1"/>
    </source>
</evidence>
<comment type="similarity">
    <text evidence="2 6">Belongs to the caveolin family.</text>
</comment>
<proteinExistence type="inferred from homology"/>
<protein>
    <recommendedName>
        <fullName evidence="6">Caveolin</fullName>
    </recommendedName>
</protein>
<dbReference type="Proteomes" id="UP000694888">
    <property type="component" value="Unplaced"/>
</dbReference>
<gene>
    <name evidence="9" type="primary">LOC106013176</name>
</gene>
<keyword evidence="7" id="KW-0812">Transmembrane</keyword>
<dbReference type="PANTHER" id="PTHR10844:SF19">
    <property type="entry name" value="CAVEOLIN-2"/>
    <property type="match status" value="1"/>
</dbReference>
<evidence type="ECO:0000256" key="7">
    <source>
        <dbReference type="SAM" id="Phobius"/>
    </source>
</evidence>
<keyword evidence="4 6" id="KW-0333">Golgi apparatus</keyword>
<name>A0ABM1A9Y4_APLCA</name>
<accession>A0ABM1A9Y4</accession>
<sequence>MNDHVKVTFEEIFAEPHPTVYSFDGVWTTSYKVFTNTKLWCYRISTLLCAVPLSVFWGIYFALLACCTIWCCRPCIKAYEIELSCVRGFVVAVLDAIYRPCYETMGYLFFNIRVKVLKQVE</sequence>
<feature type="transmembrane region" description="Helical" evidence="7">
    <location>
        <begin position="40"/>
        <end position="63"/>
    </location>
</feature>
<evidence type="ECO:0000256" key="4">
    <source>
        <dbReference type="ARBA" id="ARBA00023034"/>
    </source>
</evidence>
<evidence type="ECO:0000256" key="2">
    <source>
        <dbReference type="ARBA" id="ARBA00010988"/>
    </source>
</evidence>
<dbReference type="GeneID" id="106013176"/>
<dbReference type="PANTHER" id="PTHR10844">
    <property type="entry name" value="CAVEOLIN"/>
    <property type="match status" value="1"/>
</dbReference>